<evidence type="ECO:0000313" key="3">
    <source>
        <dbReference type="EMBL" id="KAL0859090.1"/>
    </source>
</evidence>
<feature type="compositionally biased region" description="Polar residues" evidence="1">
    <location>
        <begin position="76"/>
        <end position="85"/>
    </location>
</feature>
<proteinExistence type="predicted"/>
<reference evidence="3 4" key="1">
    <citation type="submission" date="2024-06" db="EMBL/GenBank/DDBJ databases">
        <title>A chromosome-level genome assembly of beet webworm, Loxostege sticticalis.</title>
        <authorList>
            <person name="Zhang Y."/>
        </authorList>
    </citation>
    <scope>NUCLEOTIDE SEQUENCE [LARGE SCALE GENOMIC DNA]</scope>
    <source>
        <strain evidence="3">AQ026</strain>
        <tissue evidence="3">Whole body</tissue>
    </source>
</reference>
<name>A0ABR3H2P7_LOXSC</name>
<organism evidence="3 4">
    <name type="scientific">Loxostege sticticalis</name>
    <name type="common">Beet webworm moth</name>
    <dbReference type="NCBI Taxonomy" id="481309"/>
    <lineage>
        <taxon>Eukaryota</taxon>
        <taxon>Metazoa</taxon>
        <taxon>Ecdysozoa</taxon>
        <taxon>Arthropoda</taxon>
        <taxon>Hexapoda</taxon>
        <taxon>Insecta</taxon>
        <taxon>Pterygota</taxon>
        <taxon>Neoptera</taxon>
        <taxon>Endopterygota</taxon>
        <taxon>Lepidoptera</taxon>
        <taxon>Glossata</taxon>
        <taxon>Ditrysia</taxon>
        <taxon>Pyraloidea</taxon>
        <taxon>Crambidae</taxon>
        <taxon>Pyraustinae</taxon>
        <taxon>Loxostege</taxon>
    </lineage>
</organism>
<comment type="caution">
    <text evidence="3">The sequence shown here is derived from an EMBL/GenBank/DDBJ whole genome shotgun (WGS) entry which is preliminary data.</text>
</comment>
<feature type="region of interest" description="Disordered" evidence="1">
    <location>
        <begin position="138"/>
        <end position="169"/>
    </location>
</feature>
<feature type="region of interest" description="Disordered" evidence="1">
    <location>
        <begin position="228"/>
        <end position="252"/>
    </location>
</feature>
<feature type="region of interest" description="Disordered" evidence="1">
    <location>
        <begin position="444"/>
        <end position="488"/>
    </location>
</feature>
<feature type="compositionally biased region" description="Basic and acidic residues" evidence="1">
    <location>
        <begin position="446"/>
        <end position="462"/>
    </location>
</feature>
<feature type="compositionally biased region" description="Basic residues" evidence="1">
    <location>
        <begin position="158"/>
        <end position="168"/>
    </location>
</feature>
<sequence length="701" mass="79963">MSDIKPQYEYEAWLLPYKPLDLNEETSEVQKNLSNFETNNAGKEQNVVRDSKNRRILSKEALFEDKSGKIPDDITGLTNIPNPNGDQIPRRNPGSSSIPVATIIPASGSNTAVASSIPVKTNIPGPNTIPGHNSYLGPTFVQPINSNPSMNTSSDPRKKNKEKQRGQKVKLNPLQRKLGKALATPITTLKAESMMLKMGWSGGALGKTGGGIMEPIAPNLDYARSTKGFGQAPPSPKAKKAPTKPVKAARQPKTIKENKLGKKEKKRMAHQQRSQLNKLLKENVMNNLLEFVRNEREIAILFDKDLHNGQRKTIHRIVEEIRKLGEYGDQSRMDEGFDRLSLLYIARHNRYVLQTQSEGDPPCRYLCLFKEAPKSMYLITHFKLNDKETDFLVKEETVQHRTSRKARKERRKDRWLVRNQRNINAKRSDDREYKIDKDSFSNTVRKIVDNGEDHDQHEKDSESESDNCGSEDENNSEIEGDKDCESENEINKPDEIMSESDNGVINFNEITKTTENNKMIGIEEEKMGIVERTTSEACRITKTDEILESDVVRPEIDKNTLESRDFKTGEPTIENNNESFKSKEESEHKIIEQKIDEVIPNDDKAVNISILSSSRKEFMRYNLNMCFSDFLANNLFKEFKFLGEFDVEEFQVLNEFLRDFFLAKKGKSALDEEFMGIWSKAKRKLAFKRDLNGGIVIYKAS</sequence>
<keyword evidence="4" id="KW-1185">Reference proteome</keyword>
<feature type="region of interest" description="Disordered" evidence="1">
    <location>
        <begin position="68"/>
        <end position="90"/>
    </location>
</feature>
<evidence type="ECO:0000259" key="2">
    <source>
        <dbReference type="PROSITE" id="PS50174"/>
    </source>
</evidence>
<evidence type="ECO:0000256" key="1">
    <source>
        <dbReference type="SAM" id="MobiDB-lite"/>
    </source>
</evidence>
<dbReference type="Proteomes" id="UP001549920">
    <property type="component" value="Unassembled WGS sequence"/>
</dbReference>
<dbReference type="InterPro" id="IPR000467">
    <property type="entry name" value="G_patch_dom"/>
</dbReference>
<feature type="compositionally biased region" description="Acidic residues" evidence="1">
    <location>
        <begin position="463"/>
        <end position="478"/>
    </location>
</feature>
<protein>
    <recommendedName>
        <fullName evidence="2">G-patch domain-containing protein</fullName>
    </recommendedName>
</protein>
<dbReference type="Pfam" id="PF01585">
    <property type="entry name" value="G-patch"/>
    <property type="match status" value="1"/>
</dbReference>
<accession>A0ABR3H2P7</accession>
<gene>
    <name evidence="3" type="ORF">ABMA27_010934</name>
</gene>
<dbReference type="PROSITE" id="PS50174">
    <property type="entry name" value="G_PATCH"/>
    <property type="match status" value="1"/>
</dbReference>
<feature type="compositionally biased region" description="Basic and acidic residues" evidence="1">
    <location>
        <begin position="479"/>
        <end position="488"/>
    </location>
</feature>
<evidence type="ECO:0000313" key="4">
    <source>
        <dbReference type="Proteomes" id="UP001549920"/>
    </source>
</evidence>
<feature type="domain" description="G-patch" evidence="2">
    <location>
        <begin position="187"/>
        <end position="234"/>
    </location>
</feature>
<feature type="region of interest" description="Disordered" evidence="1">
    <location>
        <begin position="566"/>
        <end position="586"/>
    </location>
</feature>
<feature type="compositionally biased region" description="Polar residues" evidence="1">
    <location>
        <begin position="142"/>
        <end position="154"/>
    </location>
</feature>
<dbReference type="EMBL" id="JBEUOH010000028">
    <property type="protein sequence ID" value="KAL0859090.1"/>
    <property type="molecule type" value="Genomic_DNA"/>
</dbReference>